<dbReference type="GO" id="GO:0030313">
    <property type="term" value="C:cell envelope"/>
    <property type="evidence" value="ECO:0007669"/>
    <property type="project" value="UniProtKB-SubCell"/>
</dbReference>
<comment type="subcellular location">
    <subcellularLocation>
        <location evidence="1">Cell envelope</location>
    </subcellularLocation>
</comment>
<dbReference type="InterPro" id="IPR058626">
    <property type="entry name" value="MdtA-like_b-barrel"/>
</dbReference>
<accession>A0A7H9BE06</accession>
<name>A0A7H9BE06_9NEIS</name>
<dbReference type="Gene3D" id="1.10.287.470">
    <property type="entry name" value="Helix hairpin bin"/>
    <property type="match status" value="1"/>
</dbReference>
<dbReference type="InterPro" id="IPR006143">
    <property type="entry name" value="RND_pump_MFP"/>
</dbReference>
<feature type="domain" description="Multidrug resistance protein MdtA-like barrel-sandwich hybrid" evidence="4">
    <location>
        <begin position="63"/>
        <end position="204"/>
    </location>
</feature>
<dbReference type="InterPro" id="IPR058627">
    <property type="entry name" value="MdtA-like_C"/>
</dbReference>
<dbReference type="KEGG" id="chiz:HQ393_00020"/>
<evidence type="ECO:0000256" key="1">
    <source>
        <dbReference type="ARBA" id="ARBA00004196"/>
    </source>
</evidence>
<gene>
    <name evidence="7" type="ORF">HQ393_00020</name>
</gene>
<organism evidence="7 8">
    <name type="scientific">Chitinibacter bivalviorum</name>
    <dbReference type="NCBI Taxonomy" id="2739434"/>
    <lineage>
        <taxon>Bacteria</taxon>
        <taxon>Pseudomonadati</taxon>
        <taxon>Pseudomonadota</taxon>
        <taxon>Betaproteobacteria</taxon>
        <taxon>Neisseriales</taxon>
        <taxon>Chitinibacteraceae</taxon>
        <taxon>Chitinibacter</taxon>
    </lineage>
</organism>
<evidence type="ECO:0000256" key="3">
    <source>
        <dbReference type="SAM" id="Coils"/>
    </source>
</evidence>
<keyword evidence="8" id="KW-1185">Reference proteome</keyword>
<feature type="domain" description="Multidrug resistance protein MdtA-like beta-barrel" evidence="5">
    <location>
        <begin position="209"/>
        <end position="289"/>
    </location>
</feature>
<evidence type="ECO:0000259" key="4">
    <source>
        <dbReference type="Pfam" id="PF25917"/>
    </source>
</evidence>
<protein>
    <submittedName>
        <fullName evidence="7">Efflux RND transporter periplasmic adaptor subunit</fullName>
    </submittedName>
</protein>
<dbReference type="NCBIfam" id="TIGR01730">
    <property type="entry name" value="RND_mfp"/>
    <property type="match status" value="1"/>
</dbReference>
<dbReference type="GO" id="GO:0022857">
    <property type="term" value="F:transmembrane transporter activity"/>
    <property type="evidence" value="ECO:0007669"/>
    <property type="project" value="InterPro"/>
</dbReference>
<dbReference type="PANTHER" id="PTHR30158">
    <property type="entry name" value="ACRA/E-RELATED COMPONENT OF DRUG EFFLUX TRANSPORTER"/>
    <property type="match status" value="1"/>
</dbReference>
<dbReference type="GO" id="GO:0046677">
    <property type="term" value="P:response to antibiotic"/>
    <property type="evidence" value="ECO:0007669"/>
    <property type="project" value="TreeGrafter"/>
</dbReference>
<dbReference type="RefSeq" id="WP_179356840.1">
    <property type="nucleotide sequence ID" value="NZ_CP058627.1"/>
</dbReference>
<proteinExistence type="inferred from homology"/>
<evidence type="ECO:0000259" key="6">
    <source>
        <dbReference type="Pfam" id="PF25967"/>
    </source>
</evidence>
<dbReference type="EMBL" id="CP058627">
    <property type="protein sequence ID" value="QLG86757.1"/>
    <property type="molecule type" value="Genomic_DNA"/>
</dbReference>
<dbReference type="AlphaFoldDB" id="A0A7H9BE06"/>
<dbReference type="InterPro" id="IPR058625">
    <property type="entry name" value="MdtA-like_BSH"/>
</dbReference>
<evidence type="ECO:0000313" key="7">
    <source>
        <dbReference type="EMBL" id="QLG86757.1"/>
    </source>
</evidence>
<sequence>MKDRSYFLLTIASLLLVLTACEKAPDKNKAKTDRPVSVMSTVLKPGTLAREIRSNGHVESVQMVEIRPQINAQIAGIHFKEGEEVKAGQLLFTLDARNDEAQAKRSQAVIEQMKAQLAEADRSLQRSIELEQAKFVSSSAVDTAKAKAESLRAQLAAAKADQAAANVKLSYNRITAPFAGRTGKINVHTGSLAQTNSAEPLVTLTQLNPVRISFNVSERDLPVLLAAQHNAPLPVIAQLPDGKPREGKLVFLDSAVDKTSGTILAKAEFENADRQLWPGLSTTIQIDLGQENGLVLPLQAIQTGPEQRFVYVIGADNKVQSQAIEVIRIHDGKALVNGLKAGAKVVREGGQNLRPGSLVIEASRPSKAASSKASEAQS</sequence>
<dbReference type="Proteomes" id="UP000509597">
    <property type="component" value="Chromosome"/>
</dbReference>
<dbReference type="Pfam" id="PF25944">
    <property type="entry name" value="Beta-barrel_RND"/>
    <property type="match status" value="1"/>
</dbReference>
<dbReference type="GO" id="GO:0005886">
    <property type="term" value="C:plasma membrane"/>
    <property type="evidence" value="ECO:0007669"/>
    <property type="project" value="TreeGrafter"/>
</dbReference>
<keyword evidence="3" id="KW-0175">Coiled coil</keyword>
<dbReference type="SUPFAM" id="SSF111369">
    <property type="entry name" value="HlyD-like secretion proteins"/>
    <property type="match status" value="1"/>
</dbReference>
<dbReference type="Gene3D" id="2.40.30.170">
    <property type="match status" value="1"/>
</dbReference>
<dbReference type="Gene3D" id="2.40.50.100">
    <property type="match status" value="1"/>
</dbReference>
<comment type="similarity">
    <text evidence="2">Belongs to the membrane fusion protein (MFP) (TC 8.A.1) family.</text>
</comment>
<dbReference type="Pfam" id="PF25967">
    <property type="entry name" value="RND-MFP_C"/>
    <property type="match status" value="1"/>
</dbReference>
<evidence type="ECO:0000256" key="2">
    <source>
        <dbReference type="ARBA" id="ARBA00009477"/>
    </source>
</evidence>
<evidence type="ECO:0000259" key="5">
    <source>
        <dbReference type="Pfam" id="PF25944"/>
    </source>
</evidence>
<feature type="coiled-coil region" evidence="3">
    <location>
        <begin position="96"/>
        <end position="168"/>
    </location>
</feature>
<dbReference type="Gene3D" id="2.40.420.20">
    <property type="match status" value="1"/>
</dbReference>
<dbReference type="PROSITE" id="PS51257">
    <property type="entry name" value="PROKAR_LIPOPROTEIN"/>
    <property type="match status" value="1"/>
</dbReference>
<dbReference type="Pfam" id="PF25917">
    <property type="entry name" value="BSH_RND"/>
    <property type="match status" value="1"/>
</dbReference>
<evidence type="ECO:0000313" key="8">
    <source>
        <dbReference type="Proteomes" id="UP000509597"/>
    </source>
</evidence>
<reference evidence="7 8" key="1">
    <citation type="submission" date="2020-07" db="EMBL/GenBank/DDBJ databases">
        <title>Complete genome sequence of Chitinibacter sp. 2T18.</title>
        <authorList>
            <person name="Bae J.-W."/>
            <person name="Choi J.-W."/>
        </authorList>
    </citation>
    <scope>NUCLEOTIDE SEQUENCE [LARGE SCALE GENOMIC DNA]</scope>
    <source>
        <strain evidence="7 8">2T18</strain>
    </source>
</reference>
<feature type="domain" description="Multidrug resistance protein MdtA-like C-terminal permuted SH3" evidence="6">
    <location>
        <begin position="292"/>
        <end position="351"/>
    </location>
</feature>